<feature type="compositionally biased region" description="Low complexity" evidence="1">
    <location>
        <begin position="27"/>
        <end position="50"/>
    </location>
</feature>
<feature type="signal peptide" evidence="2">
    <location>
        <begin position="1"/>
        <end position="26"/>
    </location>
</feature>
<evidence type="ECO:0000313" key="4">
    <source>
        <dbReference type="Proteomes" id="UP000886785"/>
    </source>
</evidence>
<reference evidence="3" key="1">
    <citation type="submission" date="2020-10" db="EMBL/GenBank/DDBJ databases">
        <authorList>
            <person name="Gilroy R."/>
        </authorList>
    </citation>
    <scope>NUCLEOTIDE SEQUENCE</scope>
    <source>
        <strain evidence="3">ChiSjej1B19-7085</strain>
    </source>
</reference>
<protein>
    <submittedName>
        <fullName evidence="3">ABC transporter substrate-binding protein</fullName>
    </submittedName>
</protein>
<keyword evidence="2" id="KW-0732">Signal</keyword>
<feature type="region of interest" description="Disordered" evidence="1">
    <location>
        <begin position="27"/>
        <end position="61"/>
    </location>
</feature>
<organism evidence="3 4">
    <name type="scientific">Candidatus Gallacutalibacter pullicola</name>
    <dbReference type="NCBI Taxonomy" id="2840830"/>
    <lineage>
        <taxon>Bacteria</taxon>
        <taxon>Bacillati</taxon>
        <taxon>Bacillota</taxon>
        <taxon>Clostridia</taxon>
        <taxon>Eubacteriales</taxon>
        <taxon>Candidatus Gallacutalibacter</taxon>
    </lineage>
</organism>
<evidence type="ECO:0000256" key="1">
    <source>
        <dbReference type="SAM" id="MobiDB-lite"/>
    </source>
</evidence>
<proteinExistence type="predicted"/>
<sequence length="559" mass="62705">MKKRKRLSSLLAAVLCLSLAACTTQTATSSSASEPSSSTASASESQGSESSSEEGSTESDYSEKLTIQYANVAPIEGYDYNHGDAYASFWADKFNWELEIVSFSWDNWDETFRIWANSGDLPDVSVFNYSKTTHPDAASWAEQGLVKAMPDDWRERWPNVARVYDKTGLGPYLEETYGGVYYLPRARFDVNLPGDPLPNHQMLYLRKDWADAVGFEIKDAYTVSEIMEYARLVKEQDPGGLGDNLVPITVTPDHAFAMFIQHNSTYADNFYKDENGVYQWGGASPDTLTGLKLMYQAYAEGLLYPDFYALQNEQDQDMFYISGTAASVYMDGTATGMQVNMMTRFNGSTGLDSREVVHAVPVLGEDGNFHQQDLINYWGTIVFSPNIEDAKFERFMDALDYGCTEEGFLLQVAGFEGEDYDYDEDGNMISLLPEGTALEGSEGKYPSIGGYMIANLKLWDDFMLDSPVVDQHWRDVSRAGYENKIKYGTPETFTATDWDCWTYDSPARRQASFTYADEYISLVTNSGSEEELEANWQAWIDSKMGIIQPVLDELNAMNG</sequence>
<evidence type="ECO:0000313" key="3">
    <source>
        <dbReference type="EMBL" id="HIR58148.1"/>
    </source>
</evidence>
<dbReference type="PROSITE" id="PS51257">
    <property type="entry name" value="PROKAR_LIPOPROTEIN"/>
    <property type="match status" value="1"/>
</dbReference>
<dbReference type="Gene3D" id="3.40.190.10">
    <property type="entry name" value="Periplasmic binding protein-like II"/>
    <property type="match status" value="2"/>
</dbReference>
<accession>A0A9D1J2A0</accession>
<dbReference type="SUPFAM" id="SSF53850">
    <property type="entry name" value="Periplasmic binding protein-like II"/>
    <property type="match status" value="1"/>
</dbReference>
<reference evidence="3" key="2">
    <citation type="journal article" date="2021" name="PeerJ">
        <title>Extensive microbial diversity within the chicken gut microbiome revealed by metagenomics and culture.</title>
        <authorList>
            <person name="Gilroy R."/>
            <person name="Ravi A."/>
            <person name="Getino M."/>
            <person name="Pursley I."/>
            <person name="Horton D.L."/>
            <person name="Alikhan N.F."/>
            <person name="Baker D."/>
            <person name="Gharbi K."/>
            <person name="Hall N."/>
            <person name="Watson M."/>
            <person name="Adriaenssens E.M."/>
            <person name="Foster-Nyarko E."/>
            <person name="Jarju S."/>
            <person name="Secka A."/>
            <person name="Antonio M."/>
            <person name="Oren A."/>
            <person name="Chaudhuri R.R."/>
            <person name="La Ragione R."/>
            <person name="Hildebrand F."/>
            <person name="Pallen M.J."/>
        </authorList>
    </citation>
    <scope>NUCLEOTIDE SEQUENCE</scope>
    <source>
        <strain evidence="3">ChiSjej1B19-7085</strain>
    </source>
</reference>
<feature type="chain" id="PRO_5039612722" evidence="2">
    <location>
        <begin position="27"/>
        <end position="559"/>
    </location>
</feature>
<evidence type="ECO:0000256" key="2">
    <source>
        <dbReference type="SAM" id="SignalP"/>
    </source>
</evidence>
<dbReference type="AlphaFoldDB" id="A0A9D1J2A0"/>
<gene>
    <name evidence="3" type="ORF">IAA54_10825</name>
</gene>
<comment type="caution">
    <text evidence="3">The sequence shown here is derived from an EMBL/GenBank/DDBJ whole genome shotgun (WGS) entry which is preliminary data.</text>
</comment>
<name>A0A9D1J2A0_9FIRM</name>
<dbReference type="Proteomes" id="UP000886785">
    <property type="component" value="Unassembled WGS sequence"/>
</dbReference>
<dbReference type="EMBL" id="DVHF01000137">
    <property type="protein sequence ID" value="HIR58148.1"/>
    <property type="molecule type" value="Genomic_DNA"/>
</dbReference>